<dbReference type="InParanoid" id="I1S9H5"/>
<accession>A0A098DVY7</accession>
<dbReference type="EnsemblFungi" id="CEF85522">
    <property type="protein sequence ID" value="CEF85522"/>
    <property type="gene ID" value="FGRRES_13506"/>
</dbReference>
<dbReference type="KEGG" id="fgr:FGSG_13506"/>
<dbReference type="AlphaFoldDB" id="I1S9H5"/>
<name>I1S9H5_GIBZE</name>
<dbReference type="EMBL" id="HG970335">
    <property type="protein sequence ID" value="CEF85522.1"/>
    <property type="molecule type" value="Genomic_DNA"/>
</dbReference>
<dbReference type="HOGENOM" id="CLU_1959790_0_0_1"/>
<dbReference type="Proteomes" id="UP000070720">
    <property type="component" value="Chromosome 4"/>
</dbReference>
<reference evidence="2 3" key="1">
    <citation type="journal article" date="2007" name="Science">
        <title>The Fusarium graminearum genome reveals a link between localized polymorphism and pathogen specialization.</title>
        <authorList>
            <person name="Cuomo C.A."/>
            <person name="Gueldener U."/>
            <person name="Xu J.-R."/>
            <person name="Trail F."/>
            <person name="Turgeon B.G."/>
            <person name="Di Pietro A."/>
            <person name="Walton J.D."/>
            <person name="Ma L.-J."/>
            <person name="Baker S.E."/>
            <person name="Rep M."/>
            <person name="Adam G."/>
            <person name="Antoniw J."/>
            <person name="Baldwin T."/>
            <person name="Calvo S.E."/>
            <person name="Chang Y.-L."/>
            <person name="DeCaprio D."/>
            <person name="Gale L.R."/>
            <person name="Gnerre S."/>
            <person name="Goswami R.S."/>
            <person name="Hammond-Kosack K."/>
            <person name="Harris L.J."/>
            <person name="Hilburn K."/>
            <person name="Kennell J.C."/>
            <person name="Kroken S."/>
            <person name="Magnuson J.K."/>
            <person name="Mannhaupt G."/>
            <person name="Mauceli E.W."/>
            <person name="Mewes H.-W."/>
            <person name="Mitterbauer R."/>
            <person name="Muehlbauer G."/>
            <person name="Muensterkoetter M."/>
            <person name="Nelson D."/>
            <person name="O'Donnell K."/>
            <person name="Ouellet T."/>
            <person name="Qi W."/>
            <person name="Quesneville H."/>
            <person name="Roncero M.I.G."/>
            <person name="Seong K.-Y."/>
            <person name="Tetko I.V."/>
            <person name="Urban M."/>
            <person name="Waalwijk C."/>
            <person name="Ward T.J."/>
            <person name="Yao J."/>
            <person name="Birren B.W."/>
            <person name="Kistler H.C."/>
        </authorList>
    </citation>
    <scope>NUCLEOTIDE SEQUENCE [LARGE SCALE GENOMIC DNA]</scope>
    <source>
        <strain evidence="3">ATCC MYA-4620 / CBS 123657 / FGSC 9075 / NRRL 31084 / PH-1</strain>
        <strain evidence="2">PH-1 / ATCC MYA-4620 / FGSC 9075 / NRRL 31084</strain>
    </source>
</reference>
<reference evidence="2 3" key="2">
    <citation type="journal article" date="2010" name="Nature">
        <title>Comparative genomics reveals mobile pathogenicity chromosomes in Fusarium.</title>
        <authorList>
            <person name="Ma L.J."/>
            <person name="van der Does H.C."/>
            <person name="Borkovich K.A."/>
            <person name="Coleman J.J."/>
            <person name="Daboussi M.J."/>
            <person name="Di Pietro A."/>
            <person name="Dufresne M."/>
            <person name="Freitag M."/>
            <person name="Grabherr M."/>
            <person name="Henrissat B."/>
            <person name="Houterman P.M."/>
            <person name="Kang S."/>
            <person name="Shim W.B."/>
            <person name="Woloshuk C."/>
            <person name="Xie X."/>
            <person name="Xu J.R."/>
            <person name="Antoniw J."/>
            <person name="Baker S.E."/>
            <person name="Bluhm B.H."/>
            <person name="Breakspear A."/>
            <person name="Brown D.W."/>
            <person name="Butchko R.A."/>
            <person name="Chapman S."/>
            <person name="Coulson R."/>
            <person name="Coutinho P.M."/>
            <person name="Danchin E.G."/>
            <person name="Diener A."/>
            <person name="Gale L.R."/>
            <person name="Gardiner D.M."/>
            <person name="Goff S."/>
            <person name="Hammond-Kosack K.E."/>
            <person name="Hilburn K."/>
            <person name="Hua-Van A."/>
            <person name="Jonkers W."/>
            <person name="Kazan K."/>
            <person name="Kodira C.D."/>
            <person name="Koehrsen M."/>
            <person name="Kumar L."/>
            <person name="Lee Y.H."/>
            <person name="Li L."/>
            <person name="Manners J.M."/>
            <person name="Miranda-Saavedra D."/>
            <person name="Mukherjee M."/>
            <person name="Park G."/>
            <person name="Park J."/>
            <person name="Park S.Y."/>
            <person name="Proctor R.H."/>
            <person name="Regev A."/>
            <person name="Ruiz-Roldan M.C."/>
            <person name="Sain D."/>
            <person name="Sakthikumar S."/>
            <person name="Sykes S."/>
            <person name="Schwartz D.C."/>
            <person name="Turgeon B.G."/>
            <person name="Wapinski I."/>
            <person name="Yoder O."/>
            <person name="Young S."/>
            <person name="Zeng Q."/>
            <person name="Zhou S."/>
            <person name="Galagan J."/>
            <person name="Cuomo C.A."/>
            <person name="Kistler H.C."/>
            <person name="Rep M."/>
        </authorList>
    </citation>
    <scope>GENOME REANNOTATION</scope>
    <source>
        <strain evidence="3">ATCC MYA-4620 / CBS 123657 / FGSC 9075 / NRRL 31084 / PH-1</strain>
        <strain evidence="2">PH-1 / ATCC MYA-4620 / FGSC 9075 / NRRL 31084</strain>
    </source>
</reference>
<evidence type="ECO:0000313" key="3">
    <source>
        <dbReference type="Proteomes" id="UP000070720"/>
    </source>
</evidence>
<protein>
    <submittedName>
        <fullName evidence="1">Chromosome 4, complete genome</fullName>
    </submittedName>
</protein>
<organism evidence="1 3">
    <name type="scientific">Gibberella zeae (strain ATCC MYA-4620 / CBS 123657 / FGSC 9075 / NRRL 31084 / PH-1)</name>
    <name type="common">Wheat head blight fungus</name>
    <name type="synonym">Fusarium graminearum</name>
    <dbReference type="NCBI Taxonomy" id="229533"/>
    <lineage>
        <taxon>Eukaryota</taxon>
        <taxon>Fungi</taxon>
        <taxon>Dikarya</taxon>
        <taxon>Ascomycota</taxon>
        <taxon>Pezizomycotina</taxon>
        <taxon>Sordariomycetes</taxon>
        <taxon>Hypocreomycetidae</taxon>
        <taxon>Hypocreales</taxon>
        <taxon>Nectriaceae</taxon>
        <taxon>Fusarium</taxon>
    </lineage>
</organism>
<accession>I1S9H5</accession>
<keyword evidence="3" id="KW-1185">Reference proteome</keyword>
<dbReference type="OrthoDB" id="10382575at2759"/>
<evidence type="ECO:0000313" key="2">
    <source>
        <dbReference type="EnsemblFungi" id="CEF85522"/>
    </source>
</evidence>
<reference evidence="1 3" key="3">
    <citation type="journal article" date="2015" name="BMC Genomics">
        <title>The completed genome sequence of the pathogenic ascomycete fungus Fusarium graminearum.</title>
        <authorList>
            <person name="King R."/>
            <person name="Urban M."/>
            <person name="Hammond-Kosack M.C."/>
            <person name="Hassani-Pak K."/>
            <person name="Hammond-Kosack K.E."/>
        </authorList>
    </citation>
    <scope>NUCLEOTIDE SEQUENCE [LARGE SCALE GENOMIC DNA]</scope>
    <source>
        <strain evidence="3">ATCC MYA-4620 / CBS 123657 / FGSC 9075 / NRRL 31084 / PH-1</strain>
        <strain evidence="1">PH-1</strain>
    </source>
</reference>
<evidence type="ECO:0000313" key="1">
    <source>
        <dbReference type="EMBL" id="CEF85522.1"/>
    </source>
</evidence>
<gene>
    <name evidence="1" type="ORF">FGRAMPH1_01T28067</name>
</gene>
<dbReference type="RefSeq" id="XP_011328759.1">
    <property type="nucleotide sequence ID" value="XM_011330457.1"/>
</dbReference>
<reference evidence="2" key="4">
    <citation type="submission" date="2017-01" db="UniProtKB">
        <authorList>
            <consortium name="EnsemblFungi"/>
        </authorList>
    </citation>
    <scope>IDENTIFICATION</scope>
    <source>
        <strain evidence="2">PH-1 / ATCC MYA-4620 / FGSC 9075 / NRRL 31084</strain>
    </source>
</reference>
<proteinExistence type="predicted"/>
<sequence>MRRGGFMLGELRVQVPRDVSTCQDDDSWPQVGSVRVSHESASIRQPHPKSFFSGLAEFCLAQKQDARENPSRRMLARGGGVQLVRGEMIKKGLQGLNSAPNAAESPTLMPSDFHYSTVYTSPPWMLTR</sequence>
<dbReference type="VEuPathDB" id="FungiDB:FGRAMPH1_01G28067"/>